<reference evidence="1 2" key="1">
    <citation type="submission" date="2009-09" db="EMBL/GenBank/DDBJ databases">
        <authorList>
            <person name="Weinstock G."/>
            <person name="Sodergren E."/>
            <person name="Clifton S."/>
            <person name="Fulton L."/>
            <person name="Fulton B."/>
            <person name="Courtney L."/>
            <person name="Fronick C."/>
            <person name="Harrison M."/>
            <person name="Strong C."/>
            <person name="Farmer C."/>
            <person name="Delahaunty K."/>
            <person name="Markovic C."/>
            <person name="Hall O."/>
            <person name="Minx P."/>
            <person name="Tomlinson C."/>
            <person name="Mitreva M."/>
            <person name="Nelson J."/>
            <person name="Hou S."/>
            <person name="Wollam A."/>
            <person name="Pepin K.H."/>
            <person name="Johnson M."/>
            <person name="Bhonagiri V."/>
            <person name="Nash W.E."/>
            <person name="Warren W."/>
            <person name="Chinwalla A."/>
            <person name="Mardis E.R."/>
            <person name="Wilson R.K."/>
        </authorList>
    </citation>
    <scope>NUCLEOTIDE SEQUENCE [LARGE SCALE GENOMIC DNA]</scope>
    <source>
        <strain evidence="1 2">F0319</strain>
    </source>
</reference>
<dbReference type="AlphaFoldDB" id="C9MR67"/>
<name>C9MR67_9BACT</name>
<accession>C9MR67</accession>
<evidence type="ECO:0000313" key="1">
    <source>
        <dbReference type="EMBL" id="EEX18040.1"/>
    </source>
</evidence>
<keyword evidence="2" id="KW-1185">Reference proteome</keyword>
<comment type="caution">
    <text evidence="1">The sequence shown here is derived from an EMBL/GenBank/DDBJ whole genome shotgun (WGS) entry which is preliminary data.</text>
</comment>
<dbReference type="Proteomes" id="UP000003327">
    <property type="component" value="Unassembled WGS sequence"/>
</dbReference>
<dbReference type="HOGENOM" id="CLU_2668079_0_0_10"/>
<organism evidence="1 2">
    <name type="scientific">Prevotella veroralis F0319</name>
    <dbReference type="NCBI Taxonomy" id="649761"/>
    <lineage>
        <taxon>Bacteria</taxon>
        <taxon>Pseudomonadati</taxon>
        <taxon>Bacteroidota</taxon>
        <taxon>Bacteroidia</taxon>
        <taxon>Bacteroidales</taxon>
        <taxon>Prevotellaceae</taxon>
        <taxon>Prevotella</taxon>
    </lineage>
</organism>
<evidence type="ECO:0000313" key="2">
    <source>
        <dbReference type="Proteomes" id="UP000003327"/>
    </source>
</evidence>
<dbReference type="EMBL" id="ACVA01000048">
    <property type="protein sequence ID" value="EEX18040.1"/>
    <property type="molecule type" value="Genomic_DNA"/>
</dbReference>
<sequence length="75" mass="8351">MPFTTEQTANLHVYLLALRIEIIVRSRDRRPRLSAHLSFHDIPLGDIPSFEGLGEALIACVLDGQTRVSAPTLCH</sequence>
<protein>
    <submittedName>
        <fullName evidence="1">Uncharacterized protein</fullName>
    </submittedName>
</protein>
<gene>
    <name evidence="1" type="ORF">HMPREF0973_02102</name>
</gene>
<proteinExistence type="predicted"/>